<accession>A0ABY4T1K8</accession>
<reference evidence="2" key="1">
    <citation type="submission" date="2020-10" db="EMBL/GenBank/DDBJ databases">
        <title>Whole-genome sequence of Luteibacter sp. EIF3.</title>
        <authorList>
            <person name="Friedrich I."/>
            <person name="Hertel R."/>
            <person name="Daniel R."/>
        </authorList>
    </citation>
    <scope>NUCLEOTIDE SEQUENCE</scope>
    <source>
        <strain evidence="2">EIF3</strain>
    </source>
</reference>
<gene>
    <name evidence="2" type="ORF">IM816_15375</name>
</gene>
<dbReference type="Proteomes" id="UP001056681">
    <property type="component" value="Chromosome"/>
</dbReference>
<keyword evidence="3" id="KW-1185">Reference proteome</keyword>
<dbReference type="EMBL" id="CP063231">
    <property type="protein sequence ID" value="URL57972.1"/>
    <property type="molecule type" value="Genomic_DNA"/>
</dbReference>
<keyword evidence="1" id="KW-0732">Signal</keyword>
<evidence type="ECO:0000313" key="3">
    <source>
        <dbReference type="Proteomes" id="UP001056681"/>
    </source>
</evidence>
<evidence type="ECO:0000313" key="2">
    <source>
        <dbReference type="EMBL" id="URL57972.1"/>
    </source>
</evidence>
<proteinExistence type="predicted"/>
<sequence>MRLRLRNAALAIGGVLCMVAGAASGPGRPSFDALAGTRHRALPGQSDPCGLHRPIAGICHLLRPVRG</sequence>
<protein>
    <submittedName>
        <fullName evidence="2">Uncharacterized protein</fullName>
    </submittedName>
</protein>
<evidence type="ECO:0000256" key="1">
    <source>
        <dbReference type="SAM" id="SignalP"/>
    </source>
</evidence>
<feature type="signal peptide" evidence="1">
    <location>
        <begin position="1"/>
        <end position="22"/>
    </location>
</feature>
<name>A0ABY4T1K8_9GAMM</name>
<organism evidence="2 3">
    <name type="scientific">Luteibacter flocculans</name>
    <dbReference type="NCBI Taxonomy" id="2780091"/>
    <lineage>
        <taxon>Bacteria</taxon>
        <taxon>Pseudomonadati</taxon>
        <taxon>Pseudomonadota</taxon>
        <taxon>Gammaproteobacteria</taxon>
        <taxon>Lysobacterales</taxon>
        <taxon>Rhodanobacteraceae</taxon>
        <taxon>Luteibacter</taxon>
    </lineage>
</organism>
<feature type="chain" id="PRO_5046132484" evidence="1">
    <location>
        <begin position="23"/>
        <end position="67"/>
    </location>
</feature>
<dbReference type="RefSeq" id="WP_250338755.1">
    <property type="nucleotide sequence ID" value="NZ_CP063231.1"/>
</dbReference>